<name>A0ABN1Y1K8_9ACTN</name>
<sequence length="375" mass="40470">MNTAAAEEPLVEALETFPGILGEQLFASFDRADYRLKAEEYLRGLLGTAGRKSISNIARTLGDPGAVQRLHHFIRNSPWAWAPVREALAARLVEACTPRAWLVRPMFIPKSGTRSVGVGRRFVPELGQLAGAQQAVGLWYLAPRLNAPVDWQLQLTDPPHRAVPPPDRPSHPAAACPTGDSLERQATLLGPLADRLPATAAATLIWDGCPAEPGGLFATGRELGLRVAVRVDPTTRLTPVTAPTRDRGRALPAYQLFASAGARRLAGTSGPPGVEAHVVRVALPGTPAELLLYAESGTRPTAFSGFWLTDSEPDRAAEFPRLFRMAGGVEEDRTVIGERVGLRDFEGRSFEGWHRHMTLASAAYAAVALGRRPTR</sequence>
<protein>
    <submittedName>
        <fullName evidence="2">Transposase</fullName>
    </submittedName>
</protein>
<dbReference type="EMBL" id="BAAAKJ010000161">
    <property type="protein sequence ID" value="GAA1395406.1"/>
    <property type="molecule type" value="Genomic_DNA"/>
</dbReference>
<dbReference type="Proteomes" id="UP001499863">
    <property type="component" value="Unassembled WGS sequence"/>
</dbReference>
<dbReference type="InterPro" id="IPR038721">
    <property type="entry name" value="IS701-like_DDE_dom"/>
</dbReference>
<proteinExistence type="predicted"/>
<dbReference type="PANTHER" id="PTHR33627:SF1">
    <property type="entry name" value="TRANSPOSASE"/>
    <property type="match status" value="1"/>
</dbReference>
<organism evidence="2 3">
    <name type="scientific">Kitasatospora putterlickiae</name>
    <dbReference type="NCBI Taxonomy" id="221725"/>
    <lineage>
        <taxon>Bacteria</taxon>
        <taxon>Bacillati</taxon>
        <taxon>Actinomycetota</taxon>
        <taxon>Actinomycetes</taxon>
        <taxon>Kitasatosporales</taxon>
        <taxon>Streptomycetaceae</taxon>
        <taxon>Kitasatospora</taxon>
    </lineage>
</organism>
<feature type="domain" description="Transposase IS701-like DDE" evidence="1">
    <location>
        <begin position="24"/>
        <end position="251"/>
    </location>
</feature>
<dbReference type="PANTHER" id="PTHR33627">
    <property type="entry name" value="TRANSPOSASE"/>
    <property type="match status" value="1"/>
</dbReference>
<evidence type="ECO:0000259" key="1">
    <source>
        <dbReference type="Pfam" id="PF13546"/>
    </source>
</evidence>
<evidence type="ECO:0000313" key="3">
    <source>
        <dbReference type="Proteomes" id="UP001499863"/>
    </source>
</evidence>
<comment type="caution">
    <text evidence="2">The sequence shown here is derived from an EMBL/GenBank/DDBJ whole genome shotgun (WGS) entry which is preliminary data.</text>
</comment>
<evidence type="ECO:0000313" key="2">
    <source>
        <dbReference type="EMBL" id="GAA1395406.1"/>
    </source>
</evidence>
<dbReference type="InterPro" id="IPR039365">
    <property type="entry name" value="IS701-like"/>
</dbReference>
<accession>A0ABN1Y1K8</accession>
<gene>
    <name evidence="2" type="ORF">GCM10009639_30520</name>
</gene>
<dbReference type="RefSeq" id="WP_344335022.1">
    <property type="nucleotide sequence ID" value="NZ_BAAAKJ010000161.1"/>
</dbReference>
<keyword evidence="3" id="KW-1185">Reference proteome</keyword>
<reference evidence="2 3" key="1">
    <citation type="journal article" date="2019" name="Int. J. Syst. Evol. Microbiol.">
        <title>The Global Catalogue of Microorganisms (GCM) 10K type strain sequencing project: providing services to taxonomists for standard genome sequencing and annotation.</title>
        <authorList>
            <consortium name="The Broad Institute Genomics Platform"/>
            <consortium name="The Broad Institute Genome Sequencing Center for Infectious Disease"/>
            <person name="Wu L."/>
            <person name="Ma J."/>
        </authorList>
    </citation>
    <scope>NUCLEOTIDE SEQUENCE [LARGE SCALE GENOMIC DNA]</scope>
    <source>
        <strain evidence="2 3">JCM 12393</strain>
    </source>
</reference>
<dbReference type="Pfam" id="PF13546">
    <property type="entry name" value="DDE_5"/>
    <property type="match status" value="1"/>
</dbReference>